<proteinExistence type="predicted"/>
<comment type="caution">
    <text evidence="1">The sequence shown here is derived from an EMBL/GenBank/DDBJ whole genome shotgun (WGS) entry which is preliminary data.</text>
</comment>
<dbReference type="Proteomes" id="UP001201161">
    <property type="component" value="Unassembled WGS sequence"/>
</dbReference>
<gene>
    <name evidence="1" type="ORF">L2K70_20765</name>
</gene>
<dbReference type="RefSeq" id="WP_236405366.1">
    <property type="nucleotide sequence ID" value="NZ_JAKJHZ010000014.1"/>
</dbReference>
<sequence>MTDVRPLVDDDDLLAALDERGREEWRSLSAQVTDDPGRLDRVFPAAARRTGRGPLDDGVLLEDAVRVGLVRSAAQGLSPDQLLDELRELYRYGDNDEKRAVLHALNGAPDEVDGTDVLLDALRTNDTRLVAAAMGPHSDHLDDDAWRQGVLKCLFTGVPVTAVTGLRARADGQLADMVGRYRREREAAGRDVPTDVQVVLDACAGRAQQQPQQQPQQQKDS</sequence>
<reference evidence="1 2" key="1">
    <citation type="submission" date="2022-01" db="EMBL/GenBank/DDBJ databases">
        <title>Nocardioides sp. nov., an actinomycete isolated from mining soil.</title>
        <authorList>
            <person name="Liu L."/>
        </authorList>
    </citation>
    <scope>NUCLEOTIDE SEQUENCE [LARGE SCALE GENOMIC DNA]</scope>
    <source>
        <strain evidence="1 2">KLBMP 9356</strain>
    </source>
</reference>
<dbReference type="InterPro" id="IPR047715">
    <property type="entry name" value="EboA_dom"/>
</dbReference>
<name>A0ABS9HFZ5_9ACTN</name>
<evidence type="ECO:0000313" key="1">
    <source>
        <dbReference type="EMBL" id="MCF6380055.1"/>
    </source>
</evidence>
<organism evidence="1 2">
    <name type="scientific">Nocardioides potassii</name>
    <dbReference type="NCBI Taxonomy" id="2911371"/>
    <lineage>
        <taxon>Bacteria</taxon>
        <taxon>Bacillati</taxon>
        <taxon>Actinomycetota</taxon>
        <taxon>Actinomycetes</taxon>
        <taxon>Propionibacteriales</taxon>
        <taxon>Nocardioidaceae</taxon>
        <taxon>Nocardioides</taxon>
    </lineage>
</organism>
<protein>
    <submittedName>
        <fullName evidence="1">EboA domain-containing protein</fullName>
    </submittedName>
</protein>
<accession>A0ABS9HFZ5</accession>
<evidence type="ECO:0000313" key="2">
    <source>
        <dbReference type="Proteomes" id="UP001201161"/>
    </source>
</evidence>
<dbReference type="NCBIfam" id="NF035938">
    <property type="entry name" value="EboA_domain"/>
    <property type="match status" value="1"/>
</dbReference>
<dbReference type="EMBL" id="JAKJHZ010000014">
    <property type="protein sequence ID" value="MCF6380055.1"/>
    <property type="molecule type" value="Genomic_DNA"/>
</dbReference>
<keyword evidence="2" id="KW-1185">Reference proteome</keyword>